<evidence type="ECO:0000256" key="1">
    <source>
        <dbReference type="ARBA" id="ARBA00022707"/>
    </source>
</evidence>
<evidence type="ECO:0000256" key="6">
    <source>
        <dbReference type="ARBA" id="ARBA00023139"/>
    </source>
</evidence>
<organism evidence="12 13">
    <name type="scientific">Rhipicephalus microplus</name>
    <name type="common">Cattle tick</name>
    <name type="synonym">Boophilus microplus</name>
    <dbReference type="NCBI Taxonomy" id="6941"/>
    <lineage>
        <taxon>Eukaryota</taxon>
        <taxon>Metazoa</taxon>
        <taxon>Ecdysozoa</taxon>
        <taxon>Arthropoda</taxon>
        <taxon>Chelicerata</taxon>
        <taxon>Arachnida</taxon>
        <taxon>Acari</taxon>
        <taxon>Parasitiformes</taxon>
        <taxon>Ixodida</taxon>
        <taxon>Ixodoidea</taxon>
        <taxon>Ixodidae</taxon>
        <taxon>Rhipicephalinae</taxon>
        <taxon>Rhipicephalus</taxon>
        <taxon>Boophilus</taxon>
    </lineage>
</organism>
<keyword evidence="13" id="KW-1185">Reference proteome</keyword>
<dbReference type="GO" id="GO:0003924">
    <property type="term" value="F:GTPase activity"/>
    <property type="evidence" value="ECO:0007669"/>
    <property type="project" value="InterPro"/>
</dbReference>
<evidence type="ECO:0000313" key="12">
    <source>
        <dbReference type="EMBL" id="KAH8036539.1"/>
    </source>
</evidence>
<dbReference type="EMBL" id="JABSTU010000002">
    <property type="protein sequence ID" value="KAH8036539.1"/>
    <property type="molecule type" value="Genomic_DNA"/>
</dbReference>
<dbReference type="GO" id="GO:0031683">
    <property type="term" value="F:G-protein beta/gamma-subunit complex binding"/>
    <property type="evidence" value="ECO:0007669"/>
    <property type="project" value="InterPro"/>
</dbReference>
<evidence type="ECO:0000256" key="2">
    <source>
        <dbReference type="ARBA" id="ARBA00022723"/>
    </source>
</evidence>
<dbReference type="Proteomes" id="UP000821866">
    <property type="component" value="Chromosome 10"/>
</dbReference>
<keyword evidence="8" id="KW-0449">Lipoprotein</keyword>
<keyword evidence="2 10" id="KW-0479">Metal-binding</keyword>
<feature type="binding site" evidence="9">
    <location>
        <begin position="190"/>
        <end position="196"/>
    </location>
    <ligand>
        <name>GTP</name>
        <dbReference type="ChEBI" id="CHEBI:37565"/>
    </ligand>
</feature>
<feature type="binding site" evidence="9">
    <location>
        <begin position="215"/>
        <end position="219"/>
    </location>
    <ligand>
        <name>GTP</name>
        <dbReference type="ChEBI" id="CHEBI:37565"/>
    </ligand>
</feature>
<dbReference type="GO" id="GO:0005737">
    <property type="term" value="C:cytoplasm"/>
    <property type="evidence" value="ECO:0007669"/>
    <property type="project" value="TreeGrafter"/>
</dbReference>
<evidence type="ECO:0000256" key="4">
    <source>
        <dbReference type="ARBA" id="ARBA00022842"/>
    </source>
</evidence>
<feature type="binding site" evidence="9">
    <location>
        <begin position="284"/>
        <end position="287"/>
    </location>
    <ligand>
        <name>GTP</name>
        <dbReference type="ChEBI" id="CHEBI:37565"/>
    </ligand>
</feature>
<dbReference type="SUPFAM" id="SSF52540">
    <property type="entry name" value="P-loop containing nucleoside triphosphate hydrolases"/>
    <property type="match status" value="1"/>
</dbReference>
<feature type="binding site" evidence="10">
    <location>
        <position position="196"/>
    </location>
    <ligand>
        <name>Mg(2+)</name>
        <dbReference type="ChEBI" id="CHEBI:18420"/>
    </ligand>
</feature>
<feature type="binding site" evidence="9">
    <location>
        <position position="343"/>
    </location>
    <ligand>
        <name>GTP</name>
        <dbReference type="ChEBI" id="CHEBI:37565"/>
    </ligand>
</feature>
<evidence type="ECO:0000256" key="7">
    <source>
        <dbReference type="ARBA" id="ARBA00023224"/>
    </source>
</evidence>
<reference evidence="12" key="1">
    <citation type="journal article" date="2020" name="Cell">
        <title>Large-Scale Comparative Analyses of Tick Genomes Elucidate Their Genetic Diversity and Vector Capacities.</title>
        <authorList>
            <consortium name="Tick Genome and Microbiome Consortium (TIGMIC)"/>
            <person name="Jia N."/>
            <person name="Wang J."/>
            <person name="Shi W."/>
            <person name="Du L."/>
            <person name="Sun Y."/>
            <person name="Zhan W."/>
            <person name="Jiang J.F."/>
            <person name="Wang Q."/>
            <person name="Zhang B."/>
            <person name="Ji P."/>
            <person name="Bell-Sakyi L."/>
            <person name="Cui X.M."/>
            <person name="Yuan T.T."/>
            <person name="Jiang B.G."/>
            <person name="Yang W.F."/>
            <person name="Lam T.T."/>
            <person name="Chang Q.C."/>
            <person name="Ding S.J."/>
            <person name="Wang X.J."/>
            <person name="Zhu J.G."/>
            <person name="Ruan X.D."/>
            <person name="Zhao L."/>
            <person name="Wei J.T."/>
            <person name="Ye R.Z."/>
            <person name="Que T.C."/>
            <person name="Du C.H."/>
            <person name="Zhou Y.H."/>
            <person name="Cheng J.X."/>
            <person name="Dai P.F."/>
            <person name="Guo W.B."/>
            <person name="Han X.H."/>
            <person name="Huang E.J."/>
            <person name="Li L.F."/>
            <person name="Wei W."/>
            <person name="Gao Y.C."/>
            <person name="Liu J.Z."/>
            <person name="Shao H.Z."/>
            <person name="Wang X."/>
            <person name="Wang C.C."/>
            <person name="Yang T.C."/>
            <person name="Huo Q.B."/>
            <person name="Li W."/>
            <person name="Chen H.Y."/>
            <person name="Chen S.E."/>
            <person name="Zhou L.G."/>
            <person name="Ni X.B."/>
            <person name="Tian J.H."/>
            <person name="Sheng Y."/>
            <person name="Liu T."/>
            <person name="Pan Y.S."/>
            <person name="Xia L.Y."/>
            <person name="Li J."/>
            <person name="Zhao F."/>
            <person name="Cao W.C."/>
        </authorList>
    </citation>
    <scope>NUCLEOTIDE SEQUENCE</scope>
    <source>
        <strain evidence="12">Rmic-2018</strain>
    </source>
</reference>
<dbReference type="PROSITE" id="PS51882">
    <property type="entry name" value="G_ALPHA"/>
    <property type="match status" value="1"/>
</dbReference>
<dbReference type="GO" id="GO:0001664">
    <property type="term" value="F:G protein-coupled receptor binding"/>
    <property type="evidence" value="ECO:0007669"/>
    <property type="project" value="TreeGrafter"/>
</dbReference>
<keyword evidence="4 10" id="KW-0460">Magnesium</keyword>
<dbReference type="Gene3D" id="3.40.50.300">
    <property type="entry name" value="P-loop containing nucleotide triphosphate hydrolases"/>
    <property type="match status" value="1"/>
</dbReference>
<feature type="binding site" evidence="9">
    <location>
        <begin position="165"/>
        <end position="166"/>
    </location>
    <ligand>
        <name>GTP</name>
        <dbReference type="ChEBI" id="CHEBI:37565"/>
    </ligand>
</feature>
<dbReference type="GO" id="GO:0005834">
    <property type="term" value="C:heterotrimeric G-protein complex"/>
    <property type="evidence" value="ECO:0007669"/>
    <property type="project" value="TreeGrafter"/>
</dbReference>
<dbReference type="InterPro" id="IPR027417">
    <property type="entry name" value="P-loop_NTPase"/>
</dbReference>
<protein>
    <recommendedName>
        <fullName evidence="14">Guanine nucleotide-binding protein G(O) subunit alpha</fullName>
    </recommendedName>
</protein>
<accession>A0A9J6EPW5</accession>
<dbReference type="GO" id="GO:0046872">
    <property type="term" value="F:metal ion binding"/>
    <property type="evidence" value="ECO:0007669"/>
    <property type="project" value="UniProtKB-KW"/>
</dbReference>
<evidence type="ECO:0000256" key="10">
    <source>
        <dbReference type="PIRSR" id="PIRSR601019-2"/>
    </source>
</evidence>
<gene>
    <name evidence="12" type="ORF">HPB51_001358</name>
</gene>
<name>A0A9J6EPW5_RHIMP</name>
<dbReference type="CDD" id="cd00066">
    <property type="entry name" value="G-alpha"/>
    <property type="match status" value="1"/>
</dbReference>
<sequence length="371" mass="42044">MENITFSEARKKVSLFSGRTYADAARRGAGRRLVTVVTQYSFADACTSLPPTKQPQAAPTFHVSEVELHQTPGTTQTTETPVSSDKPPLASEGPPEAMEVTPGSSASKMLTESPQMYAQTVLSCQCCFDESITMLPFVASALKNLWNDKGVRLAVARGFEYELNDSALYLFENMDRLCSEKYMPTPRDVLRARVRTNGIIETHFKIDDIVFRMFDVGGQRSERRKWIQCFDDVKAVLYVVALSGYDMTLQEDPTVNRLHESLKLFSSICNNMFFTDTSMILFLNKLDLFREKILYSDRHLRYYLPDYKGADYDVDSGALFIQHKFQSRNRDPNKVVYPHFTTATDTSNVQVVFQVAMDTVLRGNLRTATLL</sequence>
<dbReference type="PANTHER" id="PTHR10218:SF231">
    <property type="entry name" value="GUANINE NUCLEOTIDE BINDING PROTEIN (G PROTEIN) ALPHA V1"/>
    <property type="match status" value="1"/>
</dbReference>
<evidence type="ECO:0000256" key="9">
    <source>
        <dbReference type="PIRSR" id="PIRSR601019-1"/>
    </source>
</evidence>
<dbReference type="GO" id="GO:0005525">
    <property type="term" value="F:GTP binding"/>
    <property type="evidence" value="ECO:0007669"/>
    <property type="project" value="UniProtKB-KW"/>
</dbReference>
<evidence type="ECO:0000256" key="5">
    <source>
        <dbReference type="ARBA" id="ARBA00023134"/>
    </source>
</evidence>
<evidence type="ECO:0000256" key="8">
    <source>
        <dbReference type="ARBA" id="ARBA00023288"/>
    </source>
</evidence>
<feature type="compositionally biased region" description="Low complexity" evidence="11">
    <location>
        <begin position="71"/>
        <end position="81"/>
    </location>
</feature>
<keyword evidence="5 9" id="KW-0342">GTP-binding</keyword>
<dbReference type="GO" id="GO:0007188">
    <property type="term" value="P:adenylate cyclase-modulating G protein-coupled receptor signaling pathway"/>
    <property type="evidence" value="ECO:0007669"/>
    <property type="project" value="TreeGrafter"/>
</dbReference>
<feature type="region of interest" description="Disordered" evidence="11">
    <location>
        <begin position="71"/>
        <end position="107"/>
    </location>
</feature>
<dbReference type="InterPro" id="IPR001019">
    <property type="entry name" value="Gprotein_alpha_su"/>
</dbReference>
<dbReference type="FunFam" id="3.40.50.300:FF:002307">
    <property type="entry name" value="Guanine nucleotide-binding protein G(k) subunit alpha"/>
    <property type="match status" value="1"/>
</dbReference>
<evidence type="ECO:0000313" key="13">
    <source>
        <dbReference type="Proteomes" id="UP000821866"/>
    </source>
</evidence>
<keyword evidence="6" id="KW-0564">Palmitate</keyword>
<dbReference type="SUPFAM" id="SSF47895">
    <property type="entry name" value="Transducin (alpha subunit), insertion domain"/>
    <property type="match status" value="1"/>
</dbReference>
<dbReference type="InterPro" id="IPR011025">
    <property type="entry name" value="GproteinA_insert"/>
</dbReference>
<reference evidence="12" key="2">
    <citation type="submission" date="2021-09" db="EMBL/GenBank/DDBJ databases">
        <authorList>
            <person name="Jia N."/>
            <person name="Wang J."/>
            <person name="Shi W."/>
            <person name="Du L."/>
            <person name="Sun Y."/>
            <person name="Zhan W."/>
            <person name="Jiang J."/>
            <person name="Wang Q."/>
            <person name="Zhang B."/>
            <person name="Ji P."/>
            <person name="Sakyi L.B."/>
            <person name="Cui X."/>
            <person name="Yuan T."/>
            <person name="Jiang B."/>
            <person name="Yang W."/>
            <person name="Lam T.T.-Y."/>
            <person name="Chang Q."/>
            <person name="Ding S."/>
            <person name="Wang X."/>
            <person name="Zhu J."/>
            <person name="Ruan X."/>
            <person name="Zhao L."/>
            <person name="Wei J."/>
            <person name="Que T."/>
            <person name="Du C."/>
            <person name="Cheng J."/>
            <person name="Dai P."/>
            <person name="Han X."/>
            <person name="Huang E."/>
            <person name="Gao Y."/>
            <person name="Liu J."/>
            <person name="Shao H."/>
            <person name="Ye R."/>
            <person name="Li L."/>
            <person name="Wei W."/>
            <person name="Wang X."/>
            <person name="Wang C."/>
            <person name="Huo Q."/>
            <person name="Li W."/>
            <person name="Guo W."/>
            <person name="Chen H."/>
            <person name="Chen S."/>
            <person name="Zhou L."/>
            <person name="Zhou L."/>
            <person name="Ni X."/>
            <person name="Tian J."/>
            <person name="Zhou Y."/>
            <person name="Sheng Y."/>
            <person name="Liu T."/>
            <person name="Pan Y."/>
            <person name="Xia L."/>
            <person name="Li J."/>
            <person name="Zhao F."/>
            <person name="Cao W."/>
        </authorList>
    </citation>
    <scope>NUCLEOTIDE SEQUENCE</scope>
    <source>
        <strain evidence="12">Rmic-2018</strain>
        <tissue evidence="12">Larvae</tissue>
    </source>
</reference>
<keyword evidence="1" id="KW-0519">Myristate</keyword>
<keyword evidence="3 9" id="KW-0547">Nucleotide-binding</keyword>
<dbReference type="PRINTS" id="PR00318">
    <property type="entry name" value="GPROTEINA"/>
</dbReference>
<keyword evidence="7" id="KW-0807">Transducer</keyword>
<comment type="caution">
    <text evidence="12">The sequence shown here is derived from an EMBL/GenBank/DDBJ whole genome shotgun (WGS) entry which is preliminary data.</text>
</comment>
<dbReference type="PANTHER" id="PTHR10218">
    <property type="entry name" value="GTP-BINDING PROTEIN ALPHA SUBUNIT"/>
    <property type="match status" value="1"/>
</dbReference>
<dbReference type="AlphaFoldDB" id="A0A9J6EPW5"/>
<evidence type="ECO:0000256" key="3">
    <source>
        <dbReference type="ARBA" id="ARBA00022741"/>
    </source>
</evidence>
<proteinExistence type="predicted"/>
<dbReference type="VEuPathDB" id="VectorBase:LOC119180249"/>
<dbReference type="Pfam" id="PF00503">
    <property type="entry name" value="G-alpha"/>
    <property type="match status" value="1"/>
</dbReference>
<evidence type="ECO:0008006" key="14">
    <source>
        <dbReference type="Google" id="ProtNLM"/>
    </source>
</evidence>
<evidence type="ECO:0000256" key="11">
    <source>
        <dbReference type="SAM" id="MobiDB-lite"/>
    </source>
</evidence>
<dbReference type="SMART" id="SM00275">
    <property type="entry name" value="G_alpha"/>
    <property type="match status" value="1"/>
</dbReference>